<feature type="transmembrane region" description="Helical" evidence="1">
    <location>
        <begin position="199"/>
        <end position="223"/>
    </location>
</feature>
<dbReference type="InterPro" id="IPR002619">
    <property type="entry name" value="CX"/>
</dbReference>
<keyword evidence="3" id="KW-1185">Reference proteome</keyword>
<name>A0A1I8BD31_MELHA</name>
<evidence type="ECO:0000256" key="1">
    <source>
        <dbReference type="SAM" id="Phobius"/>
    </source>
</evidence>
<keyword evidence="1" id="KW-1133">Transmembrane helix</keyword>
<feature type="transmembrane region" description="Helical" evidence="1">
    <location>
        <begin position="83"/>
        <end position="104"/>
    </location>
</feature>
<feature type="transmembrane region" description="Helical" evidence="1">
    <location>
        <begin position="132"/>
        <end position="152"/>
    </location>
</feature>
<accession>A0A1I8BD31</accession>
<reference evidence="4" key="1">
    <citation type="submission" date="2016-11" db="UniProtKB">
        <authorList>
            <consortium name="WormBaseParasite"/>
        </authorList>
    </citation>
    <scope>IDENTIFICATION</scope>
</reference>
<evidence type="ECO:0000259" key="2">
    <source>
        <dbReference type="Pfam" id="PF01705"/>
    </source>
</evidence>
<proteinExistence type="predicted"/>
<evidence type="ECO:0000313" key="4">
    <source>
        <dbReference type="WBParaSite" id="MhA1_Contig199.frz3.gene14"/>
    </source>
</evidence>
<sequence>MFSSQYHPSHQGGYGGGYPSHQGGYGGGYPSHQGGYGGGYGAAPSKTMCRMPIEPDDPVLGQVYMSDNTRPKEIVWSCEINEALCIALTFAIVDLLVNIFGLAWNGKFFTFDNLQHWFDFSHYAFTNNPIDFLAVAILRICILLGGAAGVYCNPKGGAEACATLANFTFALILVIVAFSPIKLLAFYEHEDLKFAVGDWILMIWCILAALFVQAIWISVFARVREVVFVGRQRLFSNDDEQYFSELQRKESEVADQKRETFVMLFRLFGYMAKEWPFYSVAFIFLFFYSLSRVFVPYFTGQVA</sequence>
<dbReference type="Proteomes" id="UP000095281">
    <property type="component" value="Unplaced"/>
</dbReference>
<dbReference type="AlphaFoldDB" id="A0A1I8BD31"/>
<protein>
    <submittedName>
        <fullName evidence="4">CX domain-containing protein</fullName>
    </submittedName>
</protein>
<feature type="transmembrane region" description="Helical" evidence="1">
    <location>
        <begin position="164"/>
        <end position="187"/>
    </location>
</feature>
<evidence type="ECO:0000313" key="3">
    <source>
        <dbReference type="Proteomes" id="UP000095281"/>
    </source>
</evidence>
<organism evidence="3 4">
    <name type="scientific">Meloidogyne hapla</name>
    <name type="common">Root-knot nematode worm</name>
    <dbReference type="NCBI Taxonomy" id="6305"/>
    <lineage>
        <taxon>Eukaryota</taxon>
        <taxon>Metazoa</taxon>
        <taxon>Ecdysozoa</taxon>
        <taxon>Nematoda</taxon>
        <taxon>Chromadorea</taxon>
        <taxon>Rhabditida</taxon>
        <taxon>Tylenchina</taxon>
        <taxon>Tylenchomorpha</taxon>
        <taxon>Tylenchoidea</taxon>
        <taxon>Meloidogynidae</taxon>
        <taxon>Meloidogyninae</taxon>
        <taxon>Meloidogyne</taxon>
    </lineage>
</organism>
<dbReference type="Pfam" id="PF01705">
    <property type="entry name" value="CX"/>
    <property type="match status" value="1"/>
</dbReference>
<feature type="domain" description="CX" evidence="2">
    <location>
        <begin position="45"/>
        <end position="82"/>
    </location>
</feature>
<feature type="transmembrane region" description="Helical" evidence="1">
    <location>
        <begin position="275"/>
        <end position="295"/>
    </location>
</feature>
<keyword evidence="1" id="KW-0472">Membrane</keyword>
<dbReference type="WBParaSite" id="MhA1_Contig199.frz3.gene14">
    <property type="protein sequence ID" value="MhA1_Contig199.frz3.gene14"/>
    <property type="gene ID" value="MhA1_Contig199.frz3.gene14"/>
</dbReference>
<keyword evidence="1" id="KW-0812">Transmembrane</keyword>